<dbReference type="PANTHER" id="PTHR35205">
    <property type="entry name" value="NB-ARC AND TPR DOMAIN PROTEIN"/>
    <property type="match status" value="1"/>
</dbReference>
<name>A0AAE0JWS8_9PEZI</name>
<dbReference type="Proteomes" id="UP001287356">
    <property type="component" value="Unassembled WGS sequence"/>
</dbReference>
<comment type="caution">
    <text evidence="3">The sequence shown here is derived from an EMBL/GenBank/DDBJ whole genome shotgun (WGS) entry which is preliminary data.</text>
</comment>
<feature type="domain" description="DUF7779" evidence="2">
    <location>
        <begin position="488"/>
        <end position="578"/>
    </location>
</feature>
<organism evidence="3 4">
    <name type="scientific">Lasiosphaeria ovina</name>
    <dbReference type="NCBI Taxonomy" id="92902"/>
    <lineage>
        <taxon>Eukaryota</taxon>
        <taxon>Fungi</taxon>
        <taxon>Dikarya</taxon>
        <taxon>Ascomycota</taxon>
        <taxon>Pezizomycotina</taxon>
        <taxon>Sordariomycetes</taxon>
        <taxon>Sordariomycetidae</taxon>
        <taxon>Sordariales</taxon>
        <taxon>Lasiosphaeriaceae</taxon>
        <taxon>Lasiosphaeria</taxon>
    </lineage>
</organism>
<dbReference type="InterPro" id="IPR019734">
    <property type="entry name" value="TPR_rpt"/>
</dbReference>
<dbReference type="SMART" id="SM00028">
    <property type="entry name" value="TPR"/>
    <property type="match status" value="4"/>
</dbReference>
<dbReference type="InterPro" id="IPR011990">
    <property type="entry name" value="TPR-like_helical_dom_sf"/>
</dbReference>
<evidence type="ECO:0000259" key="1">
    <source>
        <dbReference type="Pfam" id="PF00931"/>
    </source>
</evidence>
<feature type="domain" description="NB-ARC" evidence="1">
    <location>
        <begin position="243"/>
        <end position="395"/>
    </location>
</feature>
<dbReference type="InterPro" id="IPR002182">
    <property type="entry name" value="NB-ARC"/>
</dbReference>
<sequence length="942" mass="106639">MENNTGLFGTFDYYQKKLAQFDPDDLSAIQNVVTVQQLADSLDTIPLLPATVKQLAVKLQNHLDPIVSAVSQFSGNDKAVQGHIWGSIYTLAKVSSEVLSLADLSHYDVLQLLYNCAVELPRHLNYQPDSKLNKLGEEIYSTLVVLCAKLVMFLRDNQHVVKHWSALLKDVEQTKQGIKSLSKKVDEAWHNVALPGLLEGKDKQIKDLISQMTLERRRTSGAPVDCIPPILNQFFEGRTSDLSDLHKHLGRCGSDKVFASIALSGFPGAGKTQLALHLAESCLRKNGGGFSPVLWICAAGPDKIEQDVCHIASQLGILPEGTSPAERGLRAKQELMAWLTETDHAWMIIFDNLNKFSDLKDCWPPARPNCAVVISSRDHSIGGTSVSHRHRVNPLNVHQTAGLILSILSENPDNHVLLEAAKKIGEELGGLPLAVTQIASYILDTGVGLTNFLRFYRARWKRIHQSDVHIPDYEDYKDTLTNIWSLQLQDIDLNTKILEEIVAFLQPDKIPVKFFTGGDESSALDRPQLVFLQDNFEFLEAKKSLERGALLQSDRGTGDIQIHRLIQLIVLDSMEKDELDARFEDAVTLVKRAFPRLTSATIPNAYKSENWHLAQECLAHVWTLEELYHRFNISLESMSCFPMLLSDTSWYLYETGQFERAKDLLKTAEAVCEGNRRLGASTRSIRALIYHHQNLQREAKTIWEENLALRLELDGPENFLVGQNLCNLGAAYGELGDMERCRDFFERGQAHREKYHPDDLSDLALHDVNFTSYLIHNGDLEEAEVTIQRALTRYRRCETTEGFGHNQALFFLAKLRTAQRRYQEAYVLHTQVLTVRRKIMRNHYYTCVSFYHTADVADLDKDHDTAVALLELSLKAFESIPEARNYVARSFFRLSCIYTSLGRNDDARINRERAQGILSDLGAQKIGTCIEHYEETMPIRFR</sequence>
<protein>
    <recommendedName>
        <fullName evidence="5">NB-ARC domain-containing protein</fullName>
    </recommendedName>
</protein>
<accession>A0AAE0JWS8</accession>
<dbReference type="SUPFAM" id="SSF52540">
    <property type="entry name" value="P-loop containing nucleoside triphosphate hydrolases"/>
    <property type="match status" value="1"/>
</dbReference>
<dbReference type="SUPFAM" id="SSF48452">
    <property type="entry name" value="TPR-like"/>
    <property type="match status" value="2"/>
</dbReference>
<reference evidence="3" key="2">
    <citation type="submission" date="2023-06" db="EMBL/GenBank/DDBJ databases">
        <authorList>
            <consortium name="Lawrence Berkeley National Laboratory"/>
            <person name="Haridas S."/>
            <person name="Hensen N."/>
            <person name="Bonometti L."/>
            <person name="Westerberg I."/>
            <person name="Brannstrom I.O."/>
            <person name="Guillou S."/>
            <person name="Cros-Aarteil S."/>
            <person name="Calhoun S."/>
            <person name="Kuo A."/>
            <person name="Mondo S."/>
            <person name="Pangilinan J."/>
            <person name="Riley R."/>
            <person name="Labutti K."/>
            <person name="Andreopoulos B."/>
            <person name="Lipzen A."/>
            <person name="Chen C."/>
            <person name="Yanf M."/>
            <person name="Daum C."/>
            <person name="Ng V."/>
            <person name="Clum A."/>
            <person name="Steindorff A."/>
            <person name="Ohm R."/>
            <person name="Martin F."/>
            <person name="Silar P."/>
            <person name="Natvig D."/>
            <person name="Lalanne C."/>
            <person name="Gautier V."/>
            <person name="Ament-Velasquez S.L."/>
            <person name="Kruys A."/>
            <person name="Hutchinson M.I."/>
            <person name="Powell A.J."/>
            <person name="Barry K."/>
            <person name="Miller A.N."/>
            <person name="Grigoriev I.V."/>
            <person name="Debuchy R."/>
            <person name="Gladieux P."/>
            <person name="Thoren M.H."/>
            <person name="Johannesson H."/>
        </authorList>
    </citation>
    <scope>NUCLEOTIDE SEQUENCE</scope>
    <source>
        <strain evidence="3">CBS 958.72</strain>
    </source>
</reference>
<evidence type="ECO:0000313" key="3">
    <source>
        <dbReference type="EMBL" id="KAK3365467.1"/>
    </source>
</evidence>
<gene>
    <name evidence="3" type="ORF">B0T24DRAFT_669728</name>
</gene>
<dbReference type="Pfam" id="PF00931">
    <property type="entry name" value="NB-ARC"/>
    <property type="match status" value="1"/>
</dbReference>
<dbReference type="AlphaFoldDB" id="A0AAE0JWS8"/>
<evidence type="ECO:0000259" key="2">
    <source>
        <dbReference type="Pfam" id="PF25000"/>
    </source>
</evidence>
<proteinExistence type="predicted"/>
<evidence type="ECO:0008006" key="5">
    <source>
        <dbReference type="Google" id="ProtNLM"/>
    </source>
</evidence>
<dbReference type="EMBL" id="JAULSN010000008">
    <property type="protein sequence ID" value="KAK3365467.1"/>
    <property type="molecule type" value="Genomic_DNA"/>
</dbReference>
<evidence type="ECO:0000313" key="4">
    <source>
        <dbReference type="Proteomes" id="UP001287356"/>
    </source>
</evidence>
<keyword evidence="4" id="KW-1185">Reference proteome</keyword>
<dbReference type="PANTHER" id="PTHR35205:SF1">
    <property type="entry name" value="ZU5 DOMAIN-CONTAINING PROTEIN"/>
    <property type="match status" value="1"/>
</dbReference>
<dbReference type="Gene3D" id="3.40.50.300">
    <property type="entry name" value="P-loop containing nucleotide triphosphate hydrolases"/>
    <property type="match status" value="1"/>
</dbReference>
<dbReference type="Pfam" id="PF25000">
    <property type="entry name" value="DUF7779"/>
    <property type="match status" value="1"/>
</dbReference>
<dbReference type="GO" id="GO:0043531">
    <property type="term" value="F:ADP binding"/>
    <property type="evidence" value="ECO:0007669"/>
    <property type="project" value="InterPro"/>
</dbReference>
<reference evidence="3" key="1">
    <citation type="journal article" date="2023" name="Mol. Phylogenet. Evol.">
        <title>Genome-scale phylogeny and comparative genomics of the fungal order Sordariales.</title>
        <authorList>
            <person name="Hensen N."/>
            <person name="Bonometti L."/>
            <person name="Westerberg I."/>
            <person name="Brannstrom I.O."/>
            <person name="Guillou S."/>
            <person name="Cros-Aarteil S."/>
            <person name="Calhoun S."/>
            <person name="Haridas S."/>
            <person name="Kuo A."/>
            <person name="Mondo S."/>
            <person name="Pangilinan J."/>
            <person name="Riley R."/>
            <person name="LaButti K."/>
            <person name="Andreopoulos B."/>
            <person name="Lipzen A."/>
            <person name="Chen C."/>
            <person name="Yan M."/>
            <person name="Daum C."/>
            <person name="Ng V."/>
            <person name="Clum A."/>
            <person name="Steindorff A."/>
            <person name="Ohm R.A."/>
            <person name="Martin F."/>
            <person name="Silar P."/>
            <person name="Natvig D.O."/>
            <person name="Lalanne C."/>
            <person name="Gautier V."/>
            <person name="Ament-Velasquez S.L."/>
            <person name="Kruys A."/>
            <person name="Hutchinson M.I."/>
            <person name="Powell A.J."/>
            <person name="Barry K."/>
            <person name="Miller A.N."/>
            <person name="Grigoriev I.V."/>
            <person name="Debuchy R."/>
            <person name="Gladieux P."/>
            <person name="Hiltunen Thoren M."/>
            <person name="Johannesson H."/>
        </authorList>
    </citation>
    <scope>NUCLEOTIDE SEQUENCE</scope>
    <source>
        <strain evidence="3">CBS 958.72</strain>
    </source>
</reference>
<dbReference type="InterPro" id="IPR027417">
    <property type="entry name" value="P-loop_NTPase"/>
</dbReference>
<dbReference type="Gene3D" id="1.25.40.10">
    <property type="entry name" value="Tetratricopeptide repeat domain"/>
    <property type="match status" value="2"/>
</dbReference>
<dbReference type="InterPro" id="IPR056681">
    <property type="entry name" value="DUF7779"/>
</dbReference>